<dbReference type="InterPro" id="IPR013325">
    <property type="entry name" value="RNA_pol_sigma_r2"/>
</dbReference>
<feature type="domain" description="RNA polymerase sigma-70 region 2" evidence="5">
    <location>
        <begin position="16"/>
        <end position="79"/>
    </location>
</feature>
<dbReference type="SUPFAM" id="SSF88659">
    <property type="entry name" value="Sigma3 and sigma4 domains of RNA polymerase sigma factors"/>
    <property type="match status" value="1"/>
</dbReference>
<evidence type="ECO:0000313" key="7">
    <source>
        <dbReference type="EMBL" id="TJY36531.1"/>
    </source>
</evidence>
<dbReference type="Pfam" id="PF08281">
    <property type="entry name" value="Sigma70_r4_2"/>
    <property type="match status" value="1"/>
</dbReference>
<dbReference type="Proteomes" id="UP000307657">
    <property type="component" value="Unassembled WGS sequence"/>
</dbReference>
<dbReference type="InterPro" id="IPR039425">
    <property type="entry name" value="RNA_pol_sigma-70-like"/>
</dbReference>
<dbReference type="OrthoDB" id="9795666at2"/>
<organism evidence="7 8">
    <name type="scientific">Pontimicrobium aquaticum</name>
    <dbReference type="NCBI Taxonomy" id="2565367"/>
    <lineage>
        <taxon>Bacteria</taxon>
        <taxon>Pseudomonadati</taxon>
        <taxon>Bacteroidota</taxon>
        <taxon>Flavobacteriia</taxon>
        <taxon>Flavobacteriales</taxon>
        <taxon>Flavobacteriaceae</taxon>
        <taxon>Pontimicrobium</taxon>
    </lineage>
</organism>
<proteinExistence type="inferred from homology"/>
<dbReference type="Gene3D" id="1.10.10.10">
    <property type="entry name" value="Winged helix-like DNA-binding domain superfamily/Winged helix DNA-binding domain"/>
    <property type="match status" value="1"/>
</dbReference>
<accession>A0A4U0EWZ8</accession>
<evidence type="ECO:0000313" key="8">
    <source>
        <dbReference type="Proteomes" id="UP000307657"/>
    </source>
</evidence>
<evidence type="ECO:0000256" key="3">
    <source>
        <dbReference type="ARBA" id="ARBA00023082"/>
    </source>
</evidence>
<dbReference type="InterPro" id="IPR036388">
    <property type="entry name" value="WH-like_DNA-bd_sf"/>
</dbReference>
<evidence type="ECO:0000256" key="4">
    <source>
        <dbReference type="ARBA" id="ARBA00023163"/>
    </source>
</evidence>
<dbReference type="Gene3D" id="1.10.1740.10">
    <property type="match status" value="1"/>
</dbReference>
<evidence type="ECO:0000259" key="5">
    <source>
        <dbReference type="Pfam" id="PF04542"/>
    </source>
</evidence>
<dbReference type="GO" id="GO:0003677">
    <property type="term" value="F:DNA binding"/>
    <property type="evidence" value="ECO:0007669"/>
    <property type="project" value="InterPro"/>
</dbReference>
<feature type="domain" description="RNA polymerase sigma factor 70 region 4 type 2" evidence="6">
    <location>
        <begin position="107"/>
        <end position="154"/>
    </location>
</feature>
<keyword evidence="3" id="KW-0731">Sigma factor</keyword>
<keyword evidence="2" id="KW-0805">Transcription regulation</keyword>
<dbReference type="EMBL" id="SUPL01000003">
    <property type="protein sequence ID" value="TJY36531.1"/>
    <property type="molecule type" value="Genomic_DNA"/>
</dbReference>
<dbReference type="InterPro" id="IPR013249">
    <property type="entry name" value="RNA_pol_sigma70_r4_t2"/>
</dbReference>
<dbReference type="GO" id="GO:0006352">
    <property type="term" value="P:DNA-templated transcription initiation"/>
    <property type="evidence" value="ECO:0007669"/>
    <property type="project" value="InterPro"/>
</dbReference>
<dbReference type="AlphaFoldDB" id="A0A4U0EWZ8"/>
<evidence type="ECO:0000259" key="6">
    <source>
        <dbReference type="Pfam" id="PF08281"/>
    </source>
</evidence>
<keyword evidence="8" id="KW-1185">Reference proteome</keyword>
<dbReference type="InterPro" id="IPR007627">
    <property type="entry name" value="RNA_pol_sigma70_r2"/>
</dbReference>
<evidence type="ECO:0000256" key="1">
    <source>
        <dbReference type="ARBA" id="ARBA00010641"/>
    </source>
</evidence>
<dbReference type="Pfam" id="PF04542">
    <property type="entry name" value="Sigma70_r2"/>
    <property type="match status" value="1"/>
</dbReference>
<dbReference type="SUPFAM" id="SSF88946">
    <property type="entry name" value="Sigma2 domain of RNA polymerase sigma factors"/>
    <property type="match status" value="1"/>
</dbReference>
<dbReference type="InterPro" id="IPR014284">
    <property type="entry name" value="RNA_pol_sigma-70_dom"/>
</dbReference>
<sequence>MMNIKKYKEVSSLWVTYKSGLKYYILKKTKDENLADELSHEVLMKIYKSCCSGNEIKNIRSWMFQIAHNTVIDHLKKEGKFVDKVTEILETNENNTYKDVEEFVEPLIKLLPQKYATPLLLSDIEGISQIEVSKKMNLSLTATKSRIQRARKLLKEKIIECSNLETNTKGNPISIEIKANCEPLQKQSRKNS</sequence>
<protein>
    <submittedName>
        <fullName evidence="7">Sigma-70 family RNA polymerase sigma factor</fullName>
    </submittedName>
</protein>
<gene>
    <name evidence="7" type="ORF">E5167_07680</name>
</gene>
<comment type="caution">
    <text evidence="7">The sequence shown here is derived from an EMBL/GenBank/DDBJ whole genome shotgun (WGS) entry which is preliminary data.</text>
</comment>
<comment type="similarity">
    <text evidence="1">Belongs to the sigma-70 factor family. ECF subfamily.</text>
</comment>
<dbReference type="NCBIfam" id="TIGR02937">
    <property type="entry name" value="sigma70-ECF"/>
    <property type="match status" value="1"/>
</dbReference>
<dbReference type="PANTHER" id="PTHR43133:SF62">
    <property type="entry name" value="RNA POLYMERASE SIGMA FACTOR SIGZ"/>
    <property type="match status" value="1"/>
</dbReference>
<name>A0A4U0EWZ8_9FLAO</name>
<reference evidence="7 8" key="1">
    <citation type="submission" date="2019-04" db="EMBL/GenBank/DDBJ databases">
        <title>Lacinutrix sp. nov., isolated from marine water.</title>
        <authorList>
            <person name="Kim W."/>
        </authorList>
    </citation>
    <scope>NUCLEOTIDE SEQUENCE [LARGE SCALE GENOMIC DNA]</scope>
    <source>
        <strain evidence="7 8">CAU 1491</strain>
    </source>
</reference>
<dbReference type="PANTHER" id="PTHR43133">
    <property type="entry name" value="RNA POLYMERASE ECF-TYPE SIGMA FACTO"/>
    <property type="match status" value="1"/>
</dbReference>
<dbReference type="InterPro" id="IPR013324">
    <property type="entry name" value="RNA_pol_sigma_r3/r4-like"/>
</dbReference>
<keyword evidence="4" id="KW-0804">Transcription</keyword>
<evidence type="ECO:0000256" key="2">
    <source>
        <dbReference type="ARBA" id="ARBA00023015"/>
    </source>
</evidence>
<dbReference type="GO" id="GO:0016987">
    <property type="term" value="F:sigma factor activity"/>
    <property type="evidence" value="ECO:0007669"/>
    <property type="project" value="UniProtKB-KW"/>
</dbReference>